<name>A0A640TP23_STRNI</name>
<dbReference type="AlphaFoldDB" id="A0A640TP23"/>
<reference evidence="2 3" key="1">
    <citation type="submission" date="2019-12" db="EMBL/GenBank/DDBJ databases">
        <title>Whole genome shotgun sequence of Streptomyces libani subsp. libani NBRC 13452.</title>
        <authorList>
            <person name="Ichikawa N."/>
            <person name="Kimura A."/>
            <person name="Kitahashi Y."/>
            <person name="Komaki H."/>
            <person name="Tamura T."/>
        </authorList>
    </citation>
    <scope>NUCLEOTIDE SEQUENCE [LARGE SCALE GENOMIC DNA]</scope>
    <source>
        <strain evidence="2 3">NBRC 13452</strain>
    </source>
</reference>
<dbReference type="EMBL" id="BLIP01000001">
    <property type="protein sequence ID" value="GFE25179.1"/>
    <property type="molecule type" value="Genomic_DNA"/>
</dbReference>
<evidence type="ECO:0000256" key="1">
    <source>
        <dbReference type="SAM" id="MobiDB-lite"/>
    </source>
</evidence>
<dbReference type="Gene3D" id="3.40.50.150">
    <property type="entry name" value="Vaccinia Virus protein VP39"/>
    <property type="match status" value="1"/>
</dbReference>
<dbReference type="InterPro" id="IPR029063">
    <property type="entry name" value="SAM-dependent_MTases_sf"/>
</dbReference>
<dbReference type="PANTHER" id="PTHR43619">
    <property type="entry name" value="S-ADENOSYL-L-METHIONINE-DEPENDENT METHYLTRANSFERASE YKTD-RELATED"/>
    <property type="match status" value="1"/>
</dbReference>
<comment type="caution">
    <text evidence="2">The sequence shown here is derived from an EMBL/GenBank/DDBJ whole genome shotgun (WGS) entry which is preliminary data.</text>
</comment>
<evidence type="ECO:0000313" key="2">
    <source>
        <dbReference type="EMBL" id="GFE25179.1"/>
    </source>
</evidence>
<dbReference type="PANTHER" id="PTHR43619:SF2">
    <property type="entry name" value="S-ADENOSYL-L-METHIONINE-DEPENDENT METHYLTRANSFERASES SUPERFAMILY PROTEIN"/>
    <property type="match status" value="1"/>
</dbReference>
<proteinExistence type="predicted"/>
<feature type="region of interest" description="Disordered" evidence="1">
    <location>
        <begin position="17"/>
        <end position="44"/>
    </location>
</feature>
<organism evidence="2 3">
    <name type="scientific">Streptomyces nigrescens</name>
    <dbReference type="NCBI Taxonomy" id="1920"/>
    <lineage>
        <taxon>Bacteria</taxon>
        <taxon>Bacillati</taxon>
        <taxon>Actinomycetota</taxon>
        <taxon>Actinomycetes</taxon>
        <taxon>Kitasatosporales</taxon>
        <taxon>Streptomycetaceae</taxon>
        <taxon>Streptomyces</taxon>
    </lineage>
</organism>
<accession>A0A640TP23</accession>
<dbReference type="SUPFAM" id="SSF53335">
    <property type="entry name" value="S-adenosyl-L-methionine-dependent methyltransferases"/>
    <property type="match status" value="1"/>
</dbReference>
<evidence type="ECO:0008006" key="4">
    <source>
        <dbReference type="Google" id="ProtNLM"/>
    </source>
</evidence>
<sequence>MTEARWAPCPLARGRGAGCSRTVTDSERTESEAPGGWGAGPLREPGARGRRFDAAVRDYLARYPEATVVALGEGLGTGFWRLDNGRLNWLTVVAPETAAVRRMLLPDGARRRTVARAVTDHRWLDAVREPQRGVVVTAPGVLMRLPPPAVRALLAVCAERFPGGALVFDVLPRPAMALARRAAGPGGGRWPGPVRWGLNRAELPRVAGAHPAIVAVREVGPVRAPHGPAEWLRRRMPVLGALTPLVCEVRFAAAGSPRRASSAVC</sequence>
<protein>
    <recommendedName>
        <fullName evidence="4">O-methyltransferase</fullName>
    </recommendedName>
</protein>
<gene>
    <name evidence="2" type="ORF">Sliba_56320</name>
</gene>
<evidence type="ECO:0000313" key="3">
    <source>
        <dbReference type="Proteomes" id="UP000429552"/>
    </source>
</evidence>
<dbReference type="Proteomes" id="UP000429552">
    <property type="component" value="Unassembled WGS sequence"/>
</dbReference>